<evidence type="ECO:0000256" key="3">
    <source>
        <dbReference type="SAM" id="Coils"/>
    </source>
</evidence>
<proteinExistence type="inferred from homology"/>
<comment type="caution">
    <text evidence="4">The sequence shown here is derived from an EMBL/GenBank/DDBJ whole genome shotgun (WGS) entry which is preliminary data.</text>
</comment>
<dbReference type="SMART" id="SM00935">
    <property type="entry name" value="OmpH"/>
    <property type="match status" value="1"/>
</dbReference>
<organism evidence="4 5">
    <name type="scientific">Mucilaginibacter defluvii</name>
    <dbReference type="NCBI Taxonomy" id="1196019"/>
    <lineage>
        <taxon>Bacteria</taxon>
        <taxon>Pseudomonadati</taxon>
        <taxon>Bacteroidota</taxon>
        <taxon>Sphingobacteriia</taxon>
        <taxon>Sphingobacteriales</taxon>
        <taxon>Sphingobacteriaceae</taxon>
        <taxon>Mucilaginibacter</taxon>
    </lineage>
</organism>
<dbReference type="PANTHER" id="PTHR35089:SF1">
    <property type="entry name" value="CHAPERONE PROTEIN SKP"/>
    <property type="match status" value="1"/>
</dbReference>
<dbReference type="Proteomes" id="UP001501436">
    <property type="component" value="Unassembled WGS sequence"/>
</dbReference>
<evidence type="ECO:0000313" key="4">
    <source>
        <dbReference type="EMBL" id="GAA4921417.1"/>
    </source>
</evidence>
<dbReference type="InterPro" id="IPR024930">
    <property type="entry name" value="Skp_dom_sf"/>
</dbReference>
<comment type="similarity">
    <text evidence="1">Belongs to the Skp family.</text>
</comment>
<dbReference type="EMBL" id="BAABJI010000002">
    <property type="protein sequence ID" value="GAA4921417.1"/>
    <property type="molecule type" value="Genomic_DNA"/>
</dbReference>
<dbReference type="InterPro" id="IPR005632">
    <property type="entry name" value="Chaperone_Skp"/>
</dbReference>
<evidence type="ECO:0000256" key="1">
    <source>
        <dbReference type="ARBA" id="ARBA00009091"/>
    </source>
</evidence>
<gene>
    <name evidence="4" type="ORF">GCM10023313_26600</name>
</gene>
<name>A0ABP9FYT3_9SPHI</name>
<keyword evidence="3" id="KW-0175">Coiled coil</keyword>
<dbReference type="PANTHER" id="PTHR35089">
    <property type="entry name" value="CHAPERONE PROTEIN SKP"/>
    <property type="match status" value="1"/>
</dbReference>
<evidence type="ECO:0000256" key="2">
    <source>
        <dbReference type="ARBA" id="ARBA00022729"/>
    </source>
</evidence>
<sequence length="190" mass="21704">MPNKFIFYKIADYYIKHTETKMKRLFKVALVAVCMVFVGTYAKAQKIAHINFNQLVELMPETKTIRTQMEAYQKTFVDTYTTMGNEFQTKAQAYEKDKATMNDATRTAKETELQDLQKRIQDFQKDAQGKVEQKSNELTRPLFTKARASISKVAKAKGYTYVLDSSQTELLVSPEADDLLASVKADLGLK</sequence>
<protein>
    <submittedName>
        <fullName evidence="4">OmpH family outer membrane protein</fullName>
    </submittedName>
</protein>
<feature type="coiled-coil region" evidence="3">
    <location>
        <begin position="106"/>
        <end position="133"/>
    </location>
</feature>
<dbReference type="SUPFAM" id="SSF111384">
    <property type="entry name" value="OmpH-like"/>
    <property type="match status" value="1"/>
</dbReference>
<reference evidence="5" key="1">
    <citation type="journal article" date="2019" name="Int. J. Syst. Evol. Microbiol.">
        <title>The Global Catalogue of Microorganisms (GCM) 10K type strain sequencing project: providing services to taxonomists for standard genome sequencing and annotation.</title>
        <authorList>
            <consortium name="The Broad Institute Genomics Platform"/>
            <consortium name="The Broad Institute Genome Sequencing Center for Infectious Disease"/>
            <person name="Wu L."/>
            <person name="Ma J."/>
        </authorList>
    </citation>
    <scope>NUCLEOTIDE SEQUENCE [LARGE SCALE GENOMIC DNA]</scope>
    <source>
        <strain evidence="5">JCM 18283</strain>
    </source>
</reference>
<keyword evidence="2" id="KW-0732">Signal</keyword>
<keyword evidence="5" id="KW-1185">Reference proteome</keyword>
<evidence type="ECO:0000313" key="5">
    <source>
        <dbReference type="Proteomes" id="UP001501436"/>
    </source>
</evidence>
<dbReference type="Gene3D" id="3.30.910.20">
    <property type="entry name" value="Skp domain"/>
    <property type="match status" value="1"/>
</dbReference>
<dbReference type="Pfam" id="PF03938">
    <property type="entry name" value="OmpH"/>
    <property type="match status" value="1"/>
</dbReference>
<accession>A0ABP9FYT3</accession>